<keyword evidence="12 18" id="KW-0548">Nucleotidyltransferase</keyword>
<keyword evidence="9" id="KW-0444">Lipid biosynthesis</keyword>
<comment type="pathway">
    <text evidence="4">Lipid metabolism.</text>
</comment>
<evidence type="ECO:0000256" key="5">
    <source>
        <dbReference type="ARBA" id="ARBA00010185"/>
    </source>
</evidence>
<dbReference type="AlphaFoldDB" id="A0A8J3DVA2"/>
<evidence type="ECO:0000256" key="18">
    <source>
        <dbReference type="RuleBase" id="RU003938"/>
    </source>
</evidence>
<dbReference type="PANTHER" id="PTHR46382">
    <property type="entry name" value="PHOSPHATIDATE CYTIDYLYLTRANSFERASE"/>
    <property type="match status" value="1"/>
</dbReference>
<keyword evidence="16" id="KW-0594">Phospholipid biosynthesis</keyword>
<proteinExistence type="inferred from homology"/>
<sequence>MSGEPAHARGSSSEIKLRIASAVVLGALAIFVTWTGGILFAGLWCIAGAMALVEWLKVAGAGGLGWKIAGVAFAATVAVAPIVVRMDPLLGLQGILWLFAVVWGTDIMAFVVGRTLGGPKLWVRISPKKTWSGFIGGLLGGSIGGFLVTAAAGLPNLFLPTLLALLLSVSVHAGDLLESAVKRRFHVKDSGQLIPGHGGVMDRLDGFAVAAFLACAIGAARAGWEQVAQGFLMW</sequence>
<evidence type="ECO:0000256" key="19">
    <source>
        <dbReference type="SAM" id="Phobius"/>
    </source>
</evidence>
<evidence type="ECO:0000256" key="7">
    <source>
        <dbReference type="ARBA" id="ARBA00019373"/>
    </source>
</evidence>
<evidence type="ECO:0000256" key="6">
    <source>
        <dbReference type="ARBA" id="ARBA00012487"/>
    </source>
</evidence>
<dbReference type="Pfam" id="PF01148">
    <property type="entry name" value="CTP_transf_1"/>
    <property type="match status" value="1"/>
</dbReference>
<evidence type="ECO:0000256" key="4">
    <source>
        <dbReference type="ARBA" id="ARBA00005189"/>
    </source>
</evidence>
<evidence type="ECO:0000256" key="12">
    <source>
        <dbReference type="ARBA" id="ARBA00022695"/>
    </source>
</evidence>
<keyword evidence="11 18" id="KW-0812">Transmembrane</keyword>
<feature type="transmembrane region" description="Helical" evidence="19">
    <location>
        <begin position="90"/>
        <end position="112"/>
    </location>
</feature>
<evidence type="ECO:0000256" key="9">
    <source>
        <dbReference type="ARBA" id="ARBA00022516"/>
    </source>
</evidence>
<dbReference type="EMBL" id="BMCP01000002">
    <property type="protein sequence ID" value="GGE44340.1"/>
    <property type="molecule type" value="Genomic_DNA"/>
</dbReference>
<evidence type="ECO:0000256" key="3">
    <source>
        <dbReference type="ARBA" id="ARBA00005119"/>
    </source>
</evidence>
<comment type="subcellular location">
    <subcellularLocation>
        <location evidence="2">Cell membrane</location>
        <topology evidence="2">Multi-pass membrane protein</topology>
    </subcellularLocation>
</comment>
<evidence type="ECO:0000256" key="1">
    <source>
        <dbReference type="ARBA" id="ARBA00001698"/>
    </source>
</evidence>
<reference evidence="20" key="2">
    <citation type="submission" date="2020-09" db="EMBL/GenBank/DDBJ databases">
        <authorList>
            <person name="Sun Q."/>
            <person name="Sedlacek I."/>
        </authorList>
    </citation>
    <scope>NUCLEOTIDE SEQUENCE</scope>
    <source>
        <strain evidence="20">CCM 7684</strain>
    </source>
</reference>
<keyword evidence="13 19" id="KW-1133">Transmembrane helix</keyword>
<keyword evidence="10 18" id="KW-0808">Transferase</keyword>
<evidence type="ECO:0000256" key="13">
    <source>
        <dbReference type="ARBA" id="ARBA00022989"/>
    </source>
</evidence>
<evidence type="ECO:0000256" key="11">
    <source>
        <dbReference type="ARBA" id="ARBA00022692"/>
    </source>
</evidence>
<keyword evidence="8" id="KW-1003">Cell membrane</keyword>
<evidence type="ECO:0000256" key="2">
    <source>
        <dbReference type="ARBA" id="ARBA00004651"/>
    </source>
</evidence>
<reference evidence="20" key="1">
    <citation type="journal article" date="2014" name="Int. J. Syst. Evol. Microbiol.">
        <title>Complete genome sequence of Corynebacterium casei LMG S-19264T (=DSM 44701T), isolated from a smear-ripened cheese.</title>
        <authorList>
            <consortium name="US DOE Joint Genome Institute (JGI-PGF)"/>
            <person name="Walter F."/>
            <person name="Albersmeier A."/>
            <person name="Kalinowski J."/>
            <person name="Ruckert C."/>
        </authorList>
    </citation>
    <scope>NUCLEOTIDE SEQUENCE</scope>
    <source>
        <strain evidence="20">CCM 7684</strain>
    </source>
</reference>
<evidence type="ECO:0000256" key="16">
    <source>
        <dbReference type="ARBA" id="ARBA00023209"/>
    </source>
</evidence>
<accession>A0A8J3DVA2</accession>
<evidence type="ECO:0000256" key="14">
    <source>
        <dbReference type="ARBA" id="ARBA00023098"/>
    </source>
</evidence>
<evidence type="ECO:0000256" key="8">
    <source>
        <dbReference type="ARBA" id="ARBA00022475"/>
    </source>
</evidence>
<dbReference type="PROSITE" id="PS01315">
    <property type="entry name" value="CDS"/>
    <property type="match status" value="1"/>
</dbReference>
<evidence type="ECO:0000313" key="20">
    <source>
        <dbReference type="EMBL" id="GGE44340.1"/>
    </source>
</evidence>
<dbReference type="UniPathway" id="UPA00557">
    <property type="reaction ID" value="UER00614"/>
</dbReference>
<evidence type="ECO:0000256" key="17">
    <source>
        <dbReference type="ARBA" id="ARBA00023264"/>
    </source>
</evidence>
<keyword evidence="14" id="KW-0443">Lipid metabolism</keyword>
<dbReference type="InterPro" id="IPR000374">
    <property type="entry name" value="PC_trans"/>
</dbReference>
<evidence type="ECO:0000313" key="21">
    <source>
        <dbReference type="Proteomes" id="UP000602745"/>
    </source>
</evidence>
<feature type="transmembrane region" description="Helical" evidence="19">
    <location>
        <begin position="133"/>
        <end position="152"/>
    </location>
</feature>
<comment type="similarity">
    <text evidence="5 18">Belongs to the CDS family.</text>
</comment>
<dbReference type="RefSeq" id="WP_188409764.1">
    <property type="nucleotide sequence ID" value="NZ_BMCP01000002.1"/>
</dbReference>
<keyword evidence="15 19" id="KW-0472">Membrane</keyword>
<feature type="transmembrane region" description="Helical" evidence="19">
    <location>
        <begin position="64"/>
        <end position="84"/>
    </location>
</feature>
<dbReference type="Proteomes" id="UP000602745">
    <property type="component" value="Unassembled WGS sequence"/>
</dbReference>
<evidence type="ECO:0000256" key="15">
    <source>
        <dbReference type="ARBA" id="ARBA00023136"/>
    </source>
</evidence>
<comment type="catalytic activity">
    <reaction evidence="1 18">
        <text>a 1,2-diacyl-sn-glycero-3-phosphate + CTP + H(+) = a CDP-1,2-diacyl-sn-glycerol + diphosphate</text>
        <dbReference type="Rhea" id="RHEA:16229"/>
        <dbReference type="ChEBI" id="CHEBI:15378"/>
        <dbReference type="ChEBI" id="CHEBI:33019"/>
        <dbReference type="ChEBI" id="CHEBI:37563"/>
        <dbReference type="ChEBI" id="CHEBI:58332"/>
        <dbReference type="ChEBI" id="CHEBI:58608"/>
        <dbReference type="EC" id="2.7.7.41"/>
    </reaction>
</comment>
<dbReference type="GO" id="GO:0016024">
    <property type="term" value="P:CDP-diacylglycerol biosynthetic process"/>
    <property type="evidence" value="ECO:0007669"/>
    <property type="project" value="UniProtKB-UniPathway"/>
</dbReference>
<evidence type="ECO:0000256" key="10">
    <source>
        <dbReference type="ARBA" id="ARBA00022679"/>
    </source>
</evidence>
<dbReference type="PANTHER" id="PTHR46382:SF1">
    <property type="entry name" value="PHOSPHATIDATE CYTIDYLYLTRANSFERASE"/>
    <property type="match status" value="1"/>
</dbReference>
<comment type="pathway">
    <text evidence="3 18">Phospholipid metabolism; CDP-diacylglycerol biosynthesis; CDP-diacylglycerol from sn-glycerol 3-phosphate: step 3/3.</text>
</comment>
<comment type="caution">
    <text evidence="20">The sequence shown here is derived from an EMBL/GenBank/DDBJ whole genome shotgun (WGS) entry which is preliminary data.</text>
</comment>
<dbReference type="EC" id="2.7.7.41" evidence="6 18"/>
<gene>
    <name evidence="20" type="primary">cdsA</name>
    <name evidence="20" type="ORF">GCM10007276_21850</name>
</gene>
<keyword evidence="17" id="KW-1208">Phospholipid metabolism</keyword>
<protein>
    <recommendedName>
        <fullName evidence="7 18">Phosphatidate cytidylyltransferase</fullName>
        <ecNumber evidence="6 18">2.7.7.41</ecNumber>
    </recommendedName>
</protein>
<dbReference type="GO" id="GO:0005886">
    <property type="term" value="C:plasma membrane"/>
    <property type="evidence" value="ECO:0007669"/>
    <property type="project" value="UniProtKB-SubCell"/>
</dbReference>
<keyword evidence="21" id="KW-1185">Reference proteome</keyword>
<dbReference type="GO" id="GO:0004605">
    <property type="term" value="F:phosphatidate cytidylyltransferase activity"/>
    <property type="evidence" value="ECO:0007669"/>
    <property type="project" value="UniProtKB-EC"/>
</dbReference>
<organism evidence="20 21">
    <name type="scientific">Agaricicola taiwanensis</name>
    <dbReference type="NCBI Taxonomy" id="591372"/>
    <lineage>
        <taxon>Bacteria</taxon>
        <taxon>Pseudomonadati</taxon>
        <taxon>Pseudomonadota</taxon>
        <taxon>Alphaproteobacteria</taxon>
        <taxon>Rhodobacterales</taxon>
        <taxon>Paracoccaceae</taxon>
        <taxon>Agaricicola</taxon>
    </lineage>
</organism>
<name>A0A8J3DVA2_9RHOB</name>
<feature type="transmembrane region" description="Helical" evidence="19">
    <location>
        <begin position="19"/>
        <end position="52"/>
    </location>
</feature>